<keyword evidence="3" id="KW-1185">Reference proteome</keyword>
<dbReference type="EMBL" id="BMSL01000001">
    <property type="protein sequence ID" value="GGS18202.1"/>
    <property type="molecule type" value="Genomic_DNA"/>
</dbReference>
<name>A0A918G4U3_STRGD</name>
<dbReference type="CDD" id="cd06260">
    <property type="entry name" value="DUF820-like"/>
    <property type="match status" value="1"/>
</dbReference>
<dbReference type="PANTHER" id="PTHR35400">
    <property type="entry name" value="SLR1083 PROTEIN"/>
    <property type="match status" value="1"/>
</dbReference>
<proteinExistence type="predicted"/>
<reference evidence="2" key="1">
    <citation type="journal article" date="2014" name="Int. J. Syst. Evol. Microbiol.">
        <title>Complete genome sequence of Corynebacterium casei LMG S-19264T (=DSM 44701T), isolated from a smear-ripened cheese.</title>
        <authorList>
            <consortium name="US DOE Joint Genome Institute (JGI-PGF)"/>
            <person name="Walter F."/>
            <person name="Albersmeier A."/>
            <person name="Kalinowski J."/>
            <person name="Ruckert C."/>
        </authorList>
    </citation>
    <scope>NUCLEOTIDE SEQUENCE</scope>
    <source>
        <strain evidence="2">JCM 4234</strain>
    </source>
</reference>
<reference evidence="2" key="2">
    <citation type="submission" date="2020-09" db="EMBL/GenBank/DDBJ databases">
        <authorList>
            <person name="Sun Q."/>
            <person name="Ohkuma M."/>
        </authorList>
    </citation>
    <scope>NUCLEOTIDE SEQUENCE</scope>
    <source>
        <strain evidence="2">JCM 4234</strain>
    </source>
</reference>
<gene>
    <name evidence="2" type="ORF">GCM10010238_02900</name>
</gene>
<dbReference type="SUPFAM" id="SSF52980">
    <property type="entry name" value="Restriction endonuclease-like"/>
    <property type="match status" value="1"/>
</dbReference>
<dbReference type="InterPro" id="IPR008538">
    <property type="entry name" value="Uma2"/>
</dbReference>
<dbReference type="Pfam" id="PF05685">
    <property type="entry name" value="Uma2"/>
    <property type="match status" value="1"/>
</dbReference>
<sequence>MIVEVTAYDSDTERRDRVDKPRAYAGSGSPVYLLIDGDTCEARGYRRPDGGRYETVQTPPFGKEVALPEPVEVTLGTEPLRNRAR</sequence>
<dbReference type="InterPro" id="IPR011335">
    <property type="entry name" value="Restrct_endonuc-II-like"/>
</dbReference>
<organism evidence="2 3">
    <name type="scientific">Streptomyces griseoviridis</name>
    <dbReference type="NCBI Taxonomy" id="45398"/>
    <lineage>
        <taxon>Bacteria</taxon>
        <taxon>Bacillati</taxon>
        <taxon>Actinomycetota</taxon>
        <taxon>Actinomycetes</taxon>
        <taxon>Kitasatosporales</taxon>
        <taxon>Streptomycetaceae</taxon>
        <taxon>Streptomyces</taxon>
    </lineage>
</organism>
<dbReference type="PANTHER" id="PTHR35400:SF3">
    <property type="entry name" value="SLL1072 PROTEIN"/>
    <property type="match status" value="1"/>
</dbReference>
<evidence type="ECO:0000313" key="2">
    <source>
        <dbReference type="EMBL" id="GGS18202.1"/>
    </source>
</evidence>
<comment type="caution">
    <text evidence="2">The sequence shown here is derived from an EMBL/GenBank/DDBJ whole genome shotgun (WGS) entry which is preliminary data.</text>
</comment>
<protein>
    <recommendedName>
        <fullName evidence="1">Putative restriction endonuclease domain-containing protein</fullName>
    </recommendedName>
</protein>
<dbReference type="Proteomes" id="UP000653493">
    <property type="component" value="Unassembled WGS sequence"/>
</dbReference>
<accession>A0A918G4U3</accession>
<feature type="domain" description="Putative restriction endonuclease" evidence="1">
    <location>
        <begin position="2"/>
        <end position="72"/>
    </location>
</feature>
<dbReference type="InterPro" id="IPR012296">
    <property type="entry name" value="Nuclease_put_TT1808"/>
</dbReference>
<dbReference type="AlphaFoldDB" id="A0A918G4U3"/>
<evidence type="ECO:0000259" key="1">
    <source>
        <dbReference type="Pfam" id="PF05685"/>
    </source>
</evidence>
<evidence type="ECO:0000313" key="3">
    <source>
        <dbReference type="Proteomes" id="UP000653493"/>
    </source>
</evidence>
<dbReference type="Gene3D" id="3.90.1570.10">
    <property type="entry name" value="tt1808, chain A"/>
    <property type="match status" value="1"/>
</dbReference>